<proteinExistence type="predicted"/>
<keyword evidence="1" id="KW-0175">Coiled coil</keyword>
<sequence length="893" mass="92535">MAKTYLAQLKLSLQDDLSAGAKKAAGAINQVEKAIDGLSSHGVKGARGLNVLDTTLKAATKNAQAFAKEAGKTIRWGSGFQSQVDRLRLTSGEFDKLRHSWRALQSEIKTGDASFKTQAIRRWRNDSIASITAVRAAQHALTEDGIREAKQRAAAEKRAAAESAKEQLRLAREVAKEKARLAKEATRADRQAAQETAKVARDAAREQARVSRETAREAIRAQRELDRAQREHGRGAGAIGRSVVRNAAFALGAGSGTYLAGRAFRATARAGGESKREDARDYLAGLPPGDTARLRAASMAESTQYPSIRATDMHSVLRETATTALGTEGALSISPELAKALTIIQSSKGADEAVSQLAGFMRGLDTLGKNVDVSLVTRLLDGMARAAGVQGMEYKPRDMFTFAKRAKSAGGALGTDFLNTVLPSLIADMGPDRVGTALATATSSLIGGTSMAGPNKKRGQRQQALGLRDAQGNFLNRDQLATAPHLYAWNTLKPALEKSGVDITNDSAVSEAMNKLFPQMVADVFTKLIQQEDQYKITQGYLARAPGTAAAGELGSRDPFVSAKGVVSALDNLMAALTSPLMDPAMAMMNNLAGALNAMATAAASNPAVAAAIGVGTIATGAGAGLLGWKAMQWGTQSLIGGAVAGGGAAASTVAVAEVAAPAAAAAAVGILPTIARLAGPLGMGGTLLYGAGSALAESGQKYGGMTGQERLTATGGGTMQSMTAAIAEDARQRAIAAGYEIPEGIAEGINANSGQVDAASQSIMERIRSFFSAGVNVPVRPQLGGGAVSPVANPAGRANGGNVYPGGLYQINEHDKEFFQPAERGRILNGRQLRGGDGAGGGGPVSLSISPTFHINGNTDPDAIASIVMARIESETKQLLRGMFSDYGSEIA</sequence>
<dbReference type="AlphaFoldDB" id="A0A5N3PH85"/>
<dbReference type="Proteomes" id="UP000325684">
    <property type="component" value="Unassembled WGS sequence"/>
</dbReference>
<reference evidence="2 3" key="1">
    <citation type="journal article" date="2019" name="Microorganisms">
        <title>Genome Insights into the Novel Species Microvirga brassicacearum, a Rapeseed Endophyte with Biotechnological Potential.</title>
        <authorList>
            <person name="Jimenez-Gomez A."/>
            <person name="Saati-Santamaria Z."/>
            <person name="Igual J.M."/>
            <person name="Rivas R."/>
            <person name="Mateos P.F."/>
            <person name="Garcia-Fraile P."/>
        </authorList>
    </citation>
    <scope>NUCLEOTIDE SEQUENCE [LARGE SCALE GENOMIC DNA]</scope>
    <source>
        <strain evidence="2 3">CDVBN77</strain>
    </source>
</reference>
<protein>
    <submittedName>
        <fullName evidence="2">Uncharacterized protein</fullName>
    </submittedName>
</protein>
<name>A0A5N3PH85_9HYPH</name>
<feature type="coiled-coil region" evidence="1">
    <location>
        <begin position="146"/>
        <end position="231"/>
    </location>
</feature>
<dbReference type="RefSeq" id="WP_150942131.1">
    <property type="nucleotide sequence ID" value="NZ_VCMV01000003.1"/>
</dbReference>
<gene>
    <name evidence="2" type="ORF">FEZ63_02905</name>
</gene>
<keyword evidence="3" id="KW-1185">Reference proteome</keyword>
<evidence type="ECO:0000313" key="2">
    <source>
        <dbReference type="EMBL" id="KAB0269074.1"/>
    </source>
</evidence>
<evidence type="ECO:0000313" key="3">
    <source>
        <dbReference type="Proteomes" id="UP000325684"/>
    </source>
</evidence>
<accession>A0A5N3PH85</accession>
<evidence type="ECO:0000256" key="1">
    <source>
        <dbReference type="SAM" id="Coils"/>
    </source>
</evidence>
<dbReference type="OrthoDB" id="8113249at2"/>
<organism evidence="2 3">
    <name type="scientific">Microvirga brassicacearum</name>
    <dbReference type="NCBI Taxonomy" id="2580413"/>
    <lineage>
        <taxon>Bacteria</taxon>
        <taxon>Pseudomonadati</taxon>
        <taxon>Pseudomonadota</taxon>
        <taxon>Alphaproteobacteria</taxon>
        <taxon>Hyphomicrobiales</taxon>
        <taxon>Methylobacteriaceae</taxon>
        <taxon>Microvirga</taxon>
    </lineage>
</organism>
<comment type="caution">
    <text evidence="2">The sequence shown here is derived from an EMBL/GenBank/DDBJ whole genome shotgun (WGS) entry which is preliminary data.</text>
</comment>
<dbReference type="EMBL" id="VCMV01000003">
    <property type="protein sequence ID" value="KAB0269074.1"/>
    <property type="molecule type" value="Genomic_DNA"/>
</dbReference>